<dbReference type="NCBIfam" id="TIGR02727">
    <property type="entry name" value="MTHFS_bact"/>
    <property type="match status" value="1"/>
</dbReference>
<keyword evidence="7" id="KW-1185">Reference proteome</keyword>
<dbReference type="EC" id="6.3.3.2" evidence="5"/>
<reference evidence="6 7" key="1">
    <citation type="submission" date="2021-05" db="EMBL/GenBank/DDBJ databases">
        <title>Novel Bacillus species.</title>
        <authorList>
            <person name="Liu G."/>
        </authorList>
    </citation>
    <scope>NUCLEOTIDE SEQUENCE [LARGE SCALE GENOMIC DNA]</scope>
    <source>
        <strain evidence="6 7">FJAT-49682</strain>
    </source>
</reference>
<dbReference type="PANTHER" id="PTHR23407:SF1">
    <property type="entry name" value="5-FORMYLTETRAHYDROFOLATE CYCLO-LIGASE"/>
    <property type="match status" value="1"/>
</dbReference>
<dbReference type="PIRSF" id="PIRSF006806">
    <property type="entry name" value="FTHF_cligase"/>
    <property type="match status" value="1"/>
</dbReference>
<proteinExistence type="inferred from homology"/>
<comment type="cofactor">
    <cofactor evidence="5">
        <name>Mg(2+)</name>
        <dbReference type="ChEBI" id="CHEBI:18420"/>
    </cofactor>
</comment>
<feature type="binding site" evidence="4">
    <location>
        <begin position="133"/>
        <end position="141"/>
    </location>
    <ligand>
        <name>ATP</name>
        <dbReference type="ChEBI" id="CHEBI:30616"/>
    </ligand>
</feature>
<dbReference type="Gene3D" id="3.40.50.10420">
    <property type="entry name" value="NagB/RpiA/CoA transferase-like"/>
    <property type="match status" value="1"/>
</dbReference>
<comment type="similarity">
    <text evidence="1 5">Belongs to the 5-formyltetrahydrofolate cyclo-ligase family.</text>
</comment>
<comment type="caution">
    <text evidence="6">The sequence shown here is derived from an EMBL/GenBank/DDBJ whole genome shotgun (WGS) entry which is preliminary data.</text>
</comment>
<evidence type="ECO:0000256" key="2">
    <source>
        <dbReference type="ARBA" id="ARBA00022741"/>
    </source>
</evidence>
<evidence type="ECO:0000313" key="7">
    <source>
        <dbReference type="Proteomes" id="UP000676456"/>
    </source>
</evidence>
<dbReference type="InterPro" id="IPR024185">
    <property type="entry name" value="FTHF_cligase-like_sf"/>
</dbReference>
<evidence type="ECO:0000256" key="5">
    <source>
        <dbReference type="RuleBase" id="RU361279"/>
    </source>
</evidence>
<dbReference type="GO" id="GO:0030272">
    <property type="term" value="F:5-formyltetrahydrofolate cyclo-ligase activity"/>
    <property type="evidence" value="ECO:0007669"/>
    <property type="project" value="UniProtKB-EC"/>
</dbReference>
<keyword evidence="5" id="KW-0479">Metal-binding</keyword>
<evidence type="ECO:0000256" key="3">
    <source>
        <dbReference type="ARBA" id="ARBA00022840"/>
    </source>
</evidence>
<evidence type="ECO:0000256" key="4">
    <source>
        <dbReference type="PIRSR" id="PIRSR006806-1"/>
    </source>
</evidence>
<accession>A0A942Z4H1</accession>
<dbReference type="InterPro" id="IPR002698">
    <property type="entry name" value="FTHF_cligase"/>
</dbReference>
<comment type="catalytic activity">
    <reaction evidence="5">
        <text>(6S)-5-formyl-5,6,7,8-tetrahydrofolate + ATP = (6R)-5,10-methenyltetrahydrofolate + ADP + phosphate</text>
        <dbReference type="Rhea" id="RHEA:10488"/>
        <dbReference type="ChEBI" id="CHEBI:30616"/>
        <dbReference type="ChEBI" id="CHEBI:43474"/>
        <dbReference type="ChEBI" id="CHEBI:57455"/>
        <dbReference type="ChEBI" id="CHEBI:57457"/>
        <dbReference type="ChEBI" id="CHEBI:456216"/>
        <dbReference type="EC" id="6.3.3.2"/>
    </reaction>
</comment>
<dbReference type="GO" id="GO:0005524">
    <property type="term" value="F:ATP binding"/>
    <property type="evidence" value="ECO:0007669"/>
    <property type="project" value="UniProtKB-KW"/>
</dbReference>
<feature type="binding site" evidence="4">
    <location>
        <begin position="3"/>
        <end position="7"/>
    </location>
    <ligand>
        <name>ATP</name>
        <dbReference type="ChEBI" id="CHEBI:30616"/>
    </ligand>
</feature>
<feature type="binding site" evidence="4">
    <location>
        <position position="54"/>
    </location>
    <ligand>
        <name>substrate</name>
    </ligand>
</feature>
<protein>
    <recommendedName>
        <fullName evidence="5">5-formyltetrahydrofolate cyclo-ligase</fullName>
        <ecNumber evidence="5">6.3.3.2</ecNumber>
    </recommendedName>
</protein>
<keyword evidence="3 4" id="KW-0067">ATP-binding</keyword>
<evidence type="ECO:0000256" key="1">
    <source>
        <dbReference type="ARBA" id="ARBA00010638"/>
    </source>
</evidence>
<name>A0A942Z4H1_9BACI</name>
<dbReference type="PANTHER" id="PTHR23407">
    <property type="entry name" value="ATPASE INHIBITOR/5-FORMYLTETRAHYDROFOLATE CYCLO-LIGASE"/>
    <property type="match status" value="1"/>
</dbReference>
<dbReference type="InterPro" id="IPR037171">
    <property type="entry name" value="NagB/RpiA_transferase-like"/>
</dbReference>
<dbReference type="Pfam" id="PF01812">
    <property type="entry name" value="5-FTHF_cyc-lig"/>
    <property type="match status" value="1"/>
</dbReference>
<dbReference type="SUPFAM" id="SSF100950">
    <property type="entry name" value="NagB/RpiA/CoA transferase-like"/>
    <property type="match status" value="1"/>
</dbReference>
<keyword evidence="6" id="KW-0436">Ligase</keyword>
<feature type="binding site" evidence="4">
    <location>
        <position position="49"/>
    </location>
    <ligand>
        <name>substrate</name>
    </ligand>
</feature>
<dbReference type="AlphaFoldDB" id="A0A942Z4H1"/>
<dbReference type="GO" id="GO:0046872">
    <property type="term" value="F:metal ion binding"/>
    <property type="evidence" value="ECO:0007669"/>
    <property type="project" value="UniProtKB-KW"/>
</dbReference>
<dbReference type="EMBL" id="JAGYPN010000001">
    <property type="protein sequence ID" value="MBS4222432.1"/>
    <property type="molecule type" value="Genomic_DNA"/>
</dbReference>
<gene>
    <name evidence="6" type="ORF">KHA91_06625</name>
</gene>
<dbReference type="RefSeq" id="WP_213097382.1">
    <property type="nucleotide sequence ID" value="NZ_JAGYPN010000001.1"/>
</dbReference>
<dbReference type="GO" id="GO:0035999">
    <property type="term" value="P:tetrahydrofolate interconversion"/>
    <property type="evidence" value="ECO:0007669"/>
    <property type="project" value="TreeGrafter"/>
</dbReference>
<keyword evidence="2 4" id="KW-0547">Nucleotide-binding</keyword>
<sequence length="187" mass="21533">MNKHSLRTEVKERLKSMDRMTYEHGSYLIANKLIHTEEWKNADVIGITVSHFPEVDTWQLIRKGWEQGKNMVIPKCIPAKKEMNFKRITAFNQLESVFYGLFEPMDSETKRIDKNDIDLLIVPGLAYSKEGFRIGFGGGYYDRFLKGYHGATLSLAFAVQLLDYIPVESHDLPVSKIITEKSVINCQ</sequence>
<organism evidence="6 7">
    <name type="scientific">Lederbergia citrea</name>
    <dbReference type="NCBI Taxonomy" id="2833581"/>
    <lineage>
        <taxon>Bacteria</taxon>
        <taxon>Bacillati</taxon>
        <taxon>Bacillota</taxon>
        <taxon>Bacilli</taxon>
        <taxon>Bacillales</taxon>
        <taxon>Bacillaceae</taxon>
        <taxon>Lederbergia</taxon>
    </lineage>
</organism>
<dbReference type="GO" id="GO:0009396">
    <property type="term" value="P:folic acid-containing compound biosynthetic process"/>
    <property type="evidence" value="ECO:0007669"/>
    <property type="project" value="TreeGrafter"/>
</dbReference>
<keyword evidence="5" id="KW-0460">Magnesium</keyword>
<dbReference type="Proteomes" id="UP000676456">
    <property type="component" value="Unassembled WGS sequence"/>
</dbReference>
<evidence type="ECO:0000313" key="6">
    <source>
        <dbReference type="EMBL" id="MBS4222432.1"/>
    </source>
</evidence>